<dbReference type="AlphaFoldDB" id="A0A917INL6"/>
<dbReference type="SUPFAM" id="SSF81606">
    <property type="entry name" value="PP2C-like"/>
    <property type="match status" value="1"/>
</dbReference>
<name>A0A917INL6_9BACT</name>
<organism evidence="3 4">
    <name type="scientific">Filimonas zeae</name>
    <dbReference type="NCBI Taxonomy" id="1737353"/>
    <lineage>
        <taxon>Bacteria</taxon>
        <taxon>Pseudomonadati</taxon>
        <taxon>Bacteroidota</taxon>
        <taxon>Chitinophagia</taxon>
        <taxon>Chitinophagales</taxon>
        <taxon>Chitinophagaceae</taxon>
        <taxon>Filimonas</taxon>
    </lineage>
</organism>
<dbReference type="Gene3D" id="3.60.40.10">
    <property type="entry name" value="PPM-type phosphatase domain"/>
    <property type="match status" value="1"/>
</dbReference>
<reference evidence="3" key="2">
    <citation type="submission" date="2020-09" db="EMBL/GenBank/DDBJ databases">
        <authorList>
            <person name="Sun Q."/>
            <person name="Zhou Y."/>
        </authorList>
    </citation>
    <scope>NUCLEOTIDE SEQUENCE</scope>
    <source>
        <strain evidence="3">CGMCC 1.15290</strain>
    </source>
</reference>
<accession>A0A917INL6</accession>
<evidence type="ECO:0000256" key="1">
    <source>
        <dbReference type="SAM" id="Coils"/>
    </source>
</evidence>
<feature type="domain" description="PPM-type phosphatase" evidence="2">
    <location>
        <begin position="16"/>
        <end position="188"/>
    </location>
</feature>
<evidence type="ECO:0000313" key="4">
    <source>
        <dbReference type="Proteomes" id="UP000627292"/>
    </source>
</evidence>
<keyword evidence="4" id="KW-1185">Reference proteome</keyword>
<dbReference type="RefSeq" id="WP_188950355.1">
    <property type="nucleotide sequence ID" value="NZ_BMIB01000001.1"/>
</dbReference>
<evidence type="ECO:0000259" key="2">
    <source>
        <dbReference type="Pfam" id="PF13672"/>
    </source>
</evidence>
<evidence type="ECO:0000313" key="3">
    <source>
        <dbReference type="EMBL" id="GGH58752.1"/>
    </source>
</evidence>
<comment type="caution">
    <text evidence="3">The sequence shown here is derived from an EMBL/GenBank/DDBJ whole genome shotgun (WGS) entry which is preliminary data.</text>
</comment>
<dbReference type="InterPro" id="IPR001932">
    <property type="entry name" value="PPM-type_phosphatase-like_dom"/>
</dbReference>
<feature type="coiled-coil region" evidence="1">
    <location>
        <begin position="78"/>
        <end position="105"/>
    </location>
</feature>
<protein>
    <recommendedName>
        <fullName evidence="2">PPM-type phosphatase domain-containing protein</fullName>
    </recommendedName>
</protein>
<keyword evidence="1" id="KW-0175">Coiled coil</keyword>
<dbReference type="Proteomes" id="UP000627292">
    <property type="component" value="Unassembled WGS sequence"/>
</dbReference>
<dbReference type="Pfam" id="PF13672">
    <property type="entry name" value="PP2C_2"/>
    <property type="match status" value="1"/>
</dbReference>
<dbReference type="EMBL" id="BMIB01000001">
    <property type="protein sequence ID" value="GGH58752.1"/>
    <property type="molecule type" value="Genomic_DNA"/>
</dbReference>
<proteinExistence type="predicted"/>
<gene>
    <name evidence="3" type="ORF">GCM10011379_04780</name>
</gene>
<reference evidence="3" key="1">
    <citation type="journal article" date="2014" name="Int. J. Syst. Evol. Microbiol.">
        <title>Complete genome sequence of Corynebacterium casei LMG S-19264T (=DSM 44701T), isolated from a smear-ripened cheese.</title>
        <authorList>
            <consortium name="US DOE Joint Genome Institute (JGI-PGF)"/>
            <person name="Walter F."/>
            <person name="Albersmeier A."/>
            <person name="Kalinowski J."/>
            <person name="Ruckert C."/>
        </authorList>
    </citation>
    <scope>NUCLEOTIDE SEQUENCE</scope>
    <source>
        <strain evidence="3">CGMCC 1.15290</strain>
    </source>
</reference>
<dbReference type="InterPro" id="IPR036457">
    <property type="entry name" value="PPM-type-like_dom_sf"/>
</dbReference>
<sequence length="242" mass="27470">MQIYSALQRGDFHLNHCEDYLYIDHIDSNTLLCAVMDGCTMGKDSYFVATLTGKLLRKICKTTGYTEFLKGHPIAEPEERLKAILKELFQQLNQAKNTLMLEEKELLTTLIISLTDIRDKKGLILVVGDGVVSVNGQLTEFDQDNRPDYLGFHLATPFEEWYNAQHQKITFSNLRDLTIATDGITLFQPTTSQASTINPAIFLTTGSTFEEKEDRLNLLLKQLEHEHHLIPGDDLAIIRITL</sequence>